<sequence>MVLAGDGDLAPVPSEAMKNRSFSSFKRDGPNIDFQIENMVDLAILSKGCGCMLRSV</sequence>
<dbReference type="AlphaFoldDB" id="A0A0A9BC90"/>
<accession>A0A0A9BC90</accession>
<reference evidence="1" key="2">
    <citation type="journal article" date="2015" name="Data Brief">
        <title>Shoot transcriptome of the giant reed, Arundo donax.</title>
        <authorList>
            <person name="Barrero R.A."/>
            <person name="Guerrero F.D."/>
            <person name="Moolhuijzen P."/>
            <person name="Goolsby J.A."/>
            <person name="Tidwell J."/>
            <person name="Bellgard S.E."/>
            <person name="Bellgard M.I."/>
        </authorList>
    </citation>
    <scope>NUCLEOTIDE SEQUENCE</scope>
    <source>
        <tissue evidence="1">Shoot tissue taken approximately 20 cm above the soil surface</tissue>
    </source>
</reference>
<organism evidence="1">
    <name type="scientific">Arundo donax</name>
    <name type="common">Giant reed</name>
    <name type="synonym">Donax arundinaceus</name>
    <dbReference type="NCBI Taxonomy" id="35708"/>
    <lineage>
        <taxon>Eukaryota</taxon>
        <taxon>Viridiplantae</taxon>
        <taxon>Streptophyta</taxon>
        <taxon>Embryophyta</taxon>
        <taxon>Tracheophyta</taxon>
        <taxon>Spermatophyta</taxon>
        <taxon>Magnoliopsida</taxon>
        <taxon>Liliopsida</taxon>
        <taxon>Poales</taxon>
        <taxon>Poaceae</taxon>
        <taxon>PACMAD clade</taxon>
        <taxon>Arundinoideae</taxon>
        <taxon>Arundineae</taxon>
        <taxon>Arundo</taxon>
    </lineage>
</organism>
<name>A0A0A9BC90_ARUDO</name>
<evidence type="ECO:0000313" key="1">
    <source>
        <dbReference type="EMBL" id="JAD59773.1"/>
    </source>
</evidence>
<proteinExistence type="predicted"/>
<dbReference type="EMBL" id="GBRH01238122">
    <property type="protein sequence ID" value="JAD59773.1"/>
    <property type="molecule type" value="Transcribed_RNA"/>
</dbReference>
<reference evidence="1" key="1">
    <citation type="submission" date="2014-09" db="EMBL/GenBank/DDBJ databases">
        <authorList>
            <person name="Magalhaes I.L.F."/>
            <person name="Oliveira U."/>
            <person name="Santos F.R."/>
            <person name="Vidigal T.H.D.A."/>
            <person name="Brescovit A.D."/>
            <person name="Santos A.J."/>
        </authorList>
    </citation>
    <scope>NUCLEOTIDE SEQUENCE</scope>
    <source>
        <tissue evidence="1">Shoot tissue taken approximately 20 cm above the soil surface</tissue>
    </source>
</reference>
<protein>
    <submittedName>
        <fullName evidence="1">Uncharacterized protein</fullName>
    </submittedName>
</protein>